<keyword evidence="4" id="KW-0255">Endonuclease</keyword>
<dbReference type="InterPro" id="IPR005537">
    <property type="entry name" value="RAMP_III_fam"/>
</dbReference>
<proteinExistence type="inferred from homology"/>
<dbReference type="GO" id="GO:0003723">
    <property type="term" value="F:RNA binding"/>
    <property type="evidence" value="ECO:0007669"/>
    <property type="project" value="UniProtKB-KW"/>
</dbReference>
<dbReference type="GO" id="GO:0016787">
    <property type="term" value="F:hydrolase activity"/>
    <property type="evidence" value="ECO:0007669"/>
    <property type="project" value="UniProtKB-KW"/>
</dbReference>
<dbReference type="InterPro" id="IPR013412">
    <property type="entry name" value="CRISPR-assoc_RAMP_Csm3"/>
</dbReference>
<evidence type="ECO:0000256" key="1">
    <source>
        <dbReference type="ARBA" id="ARBA00006342"/>
    </source>
</evidence>
<dbReference type="PANTHER" id="PTHR35579:SF3">
    <property type="entry name" value="CRISPR SYSTEM CMS ENDORIBONUCLEASE CSM3"/>
    <property type="match status" value="1"/>
</dbReference>
<evidence type="ECO:0000256" key="6">
    <source>
        <dbReference type="ARBA" id="ARBA00022884"/>
    </source>
</evidence>
<evidence type="ECO:0000256" key="3">
    <source>
        <dbReference type="ARBA" id="ARBA00022722"/>
    </source>
</evidence>
<accession>A0A348MLJ7</accession>
<evidence type="ECO:0000259" key="9">
    <source>
        <dbReference type="Pfam" id="PF03787"/>
    </source>
</evidence>
<reference evidence="10 11" key="1">
    <citation type="journal article" date="2018" name="Nat. Biotechnol.">
        <title>A standardized bacterial taxonomy based on genome phylogeny substantially revises the tree of life.</title>
        <authorList>
            <person name="Parks D.H."/>
            <person name="Chuvochina M."/>
            <person name="Waite D.W."/>
            <person name="Rinke C."/>
            <person name="Skarshewski A."/>
            <person name="Chaumeil P.A."/>
            <person name="Hugenholtz P."/>
        </authorList>
    </citation>
    <scope>NUCLEOTIDE SEQUENCE [LARGE SCALE GENOMIC DNA]</scope>
    <source>
        <strain evidence="10">UBA7921</strain>
    </source>
</reference>
<dbReference type="PANTHER" id="PTHR35579">
    <property type="entry name" value="CRISPR SYSTEM CMS ENDORIBONUCLEASE CSM3"/>
    <property type="match status" value="1"/>
</dbReference>
<dbReference type="NCBIfam" id="TIGR02582">
    <property type="entry name" value="cas7_TM1809"/>
    <property type="match status" value="1"/>
</dbReference>
<comment type="similarity">
    <text evidence="1">Belongs to the CRISPR-associated Csm3 family.</text>
</comment>
<dbReference type="Pfam" id="PF03787">
    <property type="entry name" value="RAMPs"/>
    <property type="match status" value="1"/>
</dbReference>
<gene>
    <name evidence="10" type="primary">csm3</name>
    <name evidence="10" type="ORF">DCG82_05925</name>
</gene>
<dbReference type="GO" id="GO:0051607">
    <property type="term" value="P:defense response to virus"/>
    <property type="evidence" value="ECO:0007669"/>
    <property type="project" value="UniProtKB-KW"/>
</dbReference>
<sequence length="248" mass="28095">MKLIKKVFIEGKIQLLTGLHIGGSSTAFDIGGIDSNVIKTSNGIPYIPGSSIKGKMRSLMEMKMSKFTQETGKVDSNNKENSSKEIQNIFGSMAGGNTITRLIVRDSFLDKETLEAMIEKEGEFNQLELEYTEVKWENTIDRLTAKANPRQLERIPAGAKFDFSFVFTMYDENDKSLLKYLFEAMMLLEDDYLGGSGTRGYGRICFKDIKVSEKTAKDYEEIKPEKLLKYEAPTLKELVKLVVNYEDK</sequence>
<evidence type="ECO:0000313" key="10">
    <source>
        <dbReference type="EMBL" id="HAF07923.1"/>
    </source>
</evidence>
<keyword evidence="5" id="KW-0378">Hydrolase</keyword>
<dbReference type="EMBL" id="DMCX01000035">
    <property type="protein sequence ID" value="HAF07923.1"/>
    <property type="molecule type" value="Genomic_DNA"/>
</dbReference>
<name>A0A348MLJ7_UNCW3</name>
<dbReference type="GO" id="GO:0004519">
    <property type="term" value="F:endonuclease activity"/>
    <property type="evidence" value="ECO:0007669"/>
    <property type="project" value="UniProtKB-KW"/>
</dbReference>
<organism evidence="10 11">
    <name type="scientific">candidate division WOR-3 bacterium</name>
    <dbReference type="NCBI Taxonomy" id="2052148"/>
    <lineage>
        <taxon>Bacteria</taxon>
        <taxon>Bacteria division WOR-3</taxon>
    </lineage>
</organism>
<keyword evidence="7" id="KW-0051">Antiviral defense</keyword>
<comment type="caution">
    <text evidence="10">The sequence shown here is derived from an EMBL/GenBank/DDBJ whole genome shotgun (WGS) entry which is preliminary data.</text>
</comment>
<protein>
    <recommendedName>
        <fullName evidence="2">CRISPR system Cms endoribonuclease Csm3</fullName>
    </recommendedName>
    <alternativeName>
        <fullName evidence="8">CRISPR type III A-associated RAMP protein Csm3</fullName>
    </alternativeName>
</protein>
<dbReference type="InterPro" id="IPR052216">
    <property type="entry name" value="CRISPR_Csm3_endoribonuclease"/>
</dbReference>
<dbReference type="Proteomes" id="UP000262454">
    <property type="component" value="Unassembled WGS sequence"/>
</dbReference>
<keyword evidence="3" id="KW-0540">Nuclease</keyword>
<evidence type="ECO:0000256" key="2">
    <source>
        <dbReference type="ARBA" id="ARBA00022150"/>
    </source>
</evidence>
<evidence type="ECO:0000256" key="5">
    <source>
        <dbReference type="ARBA" id="ARBA00022801"/>
    </source>
</evidence>
<evidence type="ECO:0000256" key="7">
    <source>
        <dbReference type="ARBA" id="ARBA00023118"/>
    </source>
</evidence>
<dbReference type="AlphaFoldDB" id="A0A348MLJ7"/>
<feature type="domain" description="CRISPR type III-associated protein" evidence="9">
    <location>
        <begin position="12"/>
        <end position="204"/>
    </location>
</feature>
<evidence type="ECO:0000256" key="8">
    <source>
        <dbReference type="ARBA" id="ARBA00033183"/>
    </source>
</evidence>
<evidence type="ECO:0000313" key="11">
    <source>
        <dbReference type="Proteomes" id="UP000262454"/>
    </source>
</evidence>
<keyword evidence="6" id="KW-0694">RNA-binding</keyword>
<evidence type="ECO:0000256" key="4">
    <source>
        <dbReference type="ARBA" id="ARBA00022759"/>
    </source>
</evidence>